<comment type="caution">
    <text evidence="1">The sequence shown here is derived from an EMBL/GenBank/DDBJ whole genome shotgun (WGS) entry which is preliminary data.</text>
</comment>
<reference evidence="1 2" key="1">
    <citation type="submission" date="2019-06" db="EMBL/GenBank/DDBJ databases">
        <title>Tsukamurella conjunctivitidis sp. nov., Tsukamurella assacharolytica sp. nov. and Tsukamurella sputae sp. nov. isolated from patients with conjunctivitis, bacteraemia (lymphoma) and respiratory infection (sputum) in Hong Kong.</title>
        <authorList>
            <person name="Teng J.L.L."/>
            <person name="Lee H.H."/>
            <person name="Fong J.Y.H."/>
            <person name="Fok K.M.N."/>
            <person name="Lau S.K.P."/>
            <person name="Woo P.C.Y."/>
        </authorList>
    </citation>
    <scope>NUCLEOTIDE SEQUENCE [LARGE SCALE GENOMIC DNA]</scope>
    <source>
        <strain evidence="1 2">HKU72</strain>
    </source>
</reference>
<evidence type="ECO:0000313" key="2">
    <source>
        <dbReference type="Proteomes" id="UP000319375"/>
    </source>
</evidence>
<keyword evidence="2" id="KW-1185">Reference proteome</keyword>
<protein>
    <submittedName>
        <fullName evidence="1">IS1634 family transposase</fullName>
    </submittedName>
</protein>
<gene>
    <name evidence="1" type="ORF">FK530_25150</name>
</gene>
<dbReference type="EMBL" id="VIGX01000223">
    <property type="protein sequence ID" value="TWS21665.1"/>
    <property type="molecule type" value="Genomic_DNA"/>
</dbReference>
<evidence type="ECO:0000313" key="1">
    <source>
        <dbReference type="EMBL" id="TWS21665.1"/>
    </source>
</evidence>
<organism evidence="1 2">
    <name type="scientific">Tsukamurella conjunctivitidis</name>
    <dbReference type="NCBI Taxonomy" id="2592068"/>
    <lineage>
        <taxon>Bacteria</taxon>
        <taxon>Bacillati</taxon>
        <taxon>Actinomycetota</taxon>
        <taxon>Actinomycetes</taxon>
        <taxon>Mycobacteriales</taxon>
        <taxon>Tsukamurellaceae</taxon>
        <taxon>Tsukamurella</taxon>
    </lineage>
</organism>
<dbReference type="Proteomes" id="UP000319375">
    <property type="component" value="Unassembled WGS sequence"/>
</dbReference>
<accession>A0A5C5RHR3</accession>
<dbReference type="AlphaFoldDB" id="A0A5C5RHR3"/>
<proteinExistence type="predicted"/>
<name>A0A5C5RHR3_9ACTN</name>
<feature type="non-terminal residue" evidence="1">
    <location>
        <position position="170"/>
    </location>
</feature>
<sequence>MVGQPARVLWQVLTEAYERLGFTNLDDDTFMKIVLARIVEPTSKVDAIRVLEGIGVNAPSRSTIYRMLPRINELKYRERLAEACFTHASRGGPLTLVMYDATTLHFQAEIDESSLTIDAEPRRVGRSKEHRVDPQVQVGLLVDAGGFPLDVYMFPGNAAETTTLIPVIER</sequence>